<feature type="transmembrane region" description="Helical" evidence="10">
    <location>
        <begin position="56"/>
        <end position="82"/>
    </location>
</feature>
<evidence type="ECO:0000259" key="11">
    <source>
        <dbReference type="Pfam" id="PF02518"/>
    </source>
</evidence>
<dbReference type="Pfam" id="PF02518">
    <property type="entry name" value="HATPase_c"/>
    <property type="match status" value="1"/>
</dbReference>
<dbReference type="Gene3D" id="1.20.5.1930">
    <property type="match status" value="1"/>
</dbReference>
<reference evidence="15" key="1">
    <citation type="journal article" date="2019" name="Int. J. Syst. Evol. Microbiol.">
        <title>The Global Catalogue of Microorganisms (GCM) 10K type strain sequencing project: providing services to taxonomists for standard genome sequencing and annotation.</title>
        <authorList>
            <consortium name="The Broad Institute Genomics Platform"/>
            <consortium name="The Broad Institute Genome Sequencing Center for Infectious Disease"/>
            <person name="Wu L."/>
            <person name="Ma J."/>
        </authorList>
    </citation>
    <scope>NUCLEOTIDE SEQUENCE [LARGE SCALE GENOMIC DNA]</scope>
    <source>
        <strain evidence="15">KLKA75</strain>
    </source>
</reference>
<dbReference type="GO" id="GO:0016301">
    <property type="term" value="F:kinase activity"/>
    <property type="evidence" value="ECO:0007669"/>
    <property type="project" value="UniProtKB-KW"/>
</dbReference>
<keyword evidence="10" id="KW-0812">Transmembrane</keyword>
<feature type="compositionally biased region" description="Low complexity" evidence="9">
    <location>
        <begin position="483"/>
        <end position="505"/>
    </location>
</feature>
<feature type="compositionally biased region" description="Pro residues" evidence="9">
    <location>
        <begin position="437"/>
        <end position="463"/>
    </location>
</feature>
<dbReference type="SUPFAM" id="SSF55874">
    <property type="entry name" value="ATPase domain of HSP90 chaperone/DNA topoisomerase II/histidine kinase"/>
    <property type="match status" value="1"/>
</dbReference>
<keyword evidence="10" id="KW-1133">Transmembrane helix</keyword>
<dbReference type="InterPro" id="IPR003594">
    <property type="entry name" value="HATPase_dom"/>
</dbReference>
<keyword evidence="3" id="KW-0597">Phosphoprotein</keyword>
<keyword evidence="7" id="KW-0067">ATP-binding</keyword>
<keyword evidence="8" id="KW-0902">Two-component regulatory system</keyword>
<comment type="catalytic activity">
    <reaction evidence="1">
        <text>ATP + protein L-histidine = ADP + protein N-phospho-L-histidine.</text>
        <dbReference type="EC" id="2.7.13.3"/>
    </reaction>
</comment>
<comment type="caution">
    <text evidence="14">The sequence shown here is derived from an EMBL/GenBank/DDBJ whole genome shotgun (WGS) entry which is preliminary data.</text>
</comment>
<feature type="transmembrane region" description="Helical" evidence="10">
    <location>
        <begin position="102"/>
        <end position="120"/>
    </location>
</feature>
<feature type="compositionally biased region" description="Low complexity" evidence="9">
    <location>
        <begin position="540"/>
        <end position="572"/>
    </location>
</feature>
<dbReference type="PANTHER" id="PTHR24421:SF10">
    <property type="entry name" value="NITRATE_NITRITE SENSOR PROTEIN NARQ"/>
    <property type="match status" value="1"/>
</dbReference>
<accession>A0ABV9UAQ2</accession>
<evidence type="ECO:0000256" key="7">
    <source>
        <dbReference type="ARBA" id="ARBA00022840"/>
    </source>
</evidence>
<keyword evidence="4" id="KW-0808">Transferase</keyword>
<dbReference type="PANTHER" id="PTHR24421">
    <property type="entry name" value="NITRATE/NITRITE SENSOR PROTEIN NARX-RELATED"/>
    <property type="match status" value="1"/>
</dbReference>
<feature type="transmembrane region" description="Helical" evidence="10">
    <location>
        <begin position="127"/>
        <end position="143"/>
    </location>
</feature>
<dbReference type="Proteomes" id="UP001595872">
    <property type="component" value="Unassembled WGS sequence"/>
</dbReference>
<dbReference type="InterPro" id="IPR055558">
    <property type="entry name" value="DUF7134"/>
</dbReference>
<dbReference type="CDD" id="cd16917">
    <property type="entry name" value="HATPase_UhpB-NarQ-NarX-like"/>
    <property type="match status" value="1"/>
</dbReference>
<feature type="domain" description="DUF7134" evidence="13">
    <location>
        <begin position="105"/>
        <end position="204"/>
    </location>
</feature>
<evidence type="ECO:0000256" key="3">
    <source>
        <dbReference type="ARBA" id="ARBA00022553"/>
    </source>
</evidence>
<protein>
    <recommendedName>
        <fullName evidence="2">histidine kinase</fullName>
        <ecNumber evidence="2">2.7.13.3</ecNumber>
    </recommendedName>
</protein>
<sequence length="572" mass="57782">MSGEERHGGTGVGATVRLLTRPLAAALWRGRAEPGVPDPPWPFVLRWTRFIGIGRLPFGIVAQGFDLLVAVILLFSGIPALSERFADRPSYPYVATPQPTPSPTFVVVALAVCLAAPLALRRRHPLGAWRLAASGLLLSAVLVPTNDRFVPSGVIAMLFVVYTVAVRCSRETTVGVALVTVLGSALLQPRTAAGAAVLVAVPLLVGFLVRLRRTSRRELEQQERRHRDAEAVLLERQRIARELHDVVAHHMSMIAIQAEAAPYKTPDVPDETRADLAEIRATALDALREMRRILGVLRQEDGAVTAPQPSLDGLDELLAGARGTGLEVISKVVGDISGLPPGVGLTAYRIVQEALSNAMRHAPGSTVGVEIARGGGILRLSVVNGPAAPGHSPTPSPPGAGHGLVGMRERVAMLGGELSATPVPEGGFAVLATLPETAPPDEAPSSQAPPGPAPSGEAPPRPAVGPRDERPGLGSGRREDRSGGAAAKGPAAPGSAATSSAATGPAGTGPAGTGSAGTGSAGTGSAGTGSASTGSGGTGSAATGPAAQGATARGAAGDDAPSGGARSGSSAS</sequence>
<dbReference type="Pfam" id="PF07730">
    <property type="entry name" value="HisKA_3"/>
    <property type="match status" value="1"/>
</dbReference>
<evidence type="ECO:0000259" key="12">
    <source>
        <dbReference type="Pfam" id="PF07730"/>
    </source>
</evidence>
<evidence type="ECO:0000256" key="10">
    <source>
        <dbReference type="SAM" id="Phobius"/>
    </source>
</evidence>
<keyword evidence="10" id="KW-0472">Membrane</keyword>
<keyword evidence="5" id="KW-0547">Nucleotide-binding</keyword>
<feature type="domain" description="Signal transduction histidine kinase subgroup 3 dimerisation and phosphoacceptor" evidence="12">
    <location>
        <begin position="235"/>
        <end position="300"/>
    </location>
</feature>
<keyword evidence="6 14" id="KW-0418">Kinase</keyword>
<dbReference type="InterPro" id="IPR050482">
    <property type="entry name" value="Sensor_HK_TwoCompSys"/>
</dbReference>
<dbReference type="InterPro" id="IPR036890">
    <property type="entry name" value="HATPase_C_sf"/>
</dbReference>
<gene>
    <name evidence="14" type="ORF">ACFPCY_35620</name>
</gene>
<evidence type="ECO:0000256" key="1">
    <source>
        <dbReference type="ARBA" id="ARBA00000085"/>
    </source>
</evidence>
<evidence type="ECO:0000256" key="6">
    <source>
        <dbReference type="ARBA" id="ARBA00022777"/>
    </source>
</evidence>
<dbReference type="InterPro" id="IPR011712">
    <property type="entry name" value="Sig_transdc_His_kin_sub3_dim/P"/>
</dbReference>
<feature type="compositionally biased region" description="Basic and acidic residues" evidence="9">
    <location>
        <begin position="466"/>
        <end position="482"/>
    </location>
</feature>
<feature type="region of interest" description="Disordered" evidence="9">
    <location>
        <begin position="435"/>
        <end position="572"/>
    </location>
</feature>
<feature type="transmembrane region" description="Helical" evidence="10">
    <location>
        <begin position="193"/>
        <end position="211"/>
    </location>
</feature>
<feature type="transmembrane region" description="Helical" evidence="10">
    <location>
        <begin position="149"/>
        <end position="165"/>
    </location>
</feature>
<evidence type="ECO:0000259" key="13">
    <source>
        <dbReference type="Pfam" id="PF23539"/>
    </source>
</evidence>
<organism evidence="14 15">
    <name type="scientific">Actinomadura gamaensis</name>
    <dbReference type="NCBI Taxonomy" id="1763541"/>
    <lineage>
        <taxon>Bacteria</taxon>
        <taxon>Bacillati</taxon>
        <taxon>Actinomycetota</taxon>
        <taxon>Actinomycetes</taxon>
        <taxon>Streptosporangiales</taxon>
        <taxon>Thermomonosporaceae</taxon>
        <taxon>Actinomadura</taxon>
    </lineage>
</organism>
<evidence type="ECO:0000256" key="5">
    <source>
        <dbReference type="ARBA" id="ARBA00022741"/>
    </source>
</evidence>
<name>A0ABV9UAQ2_9ACTN</name>
<dbReference type="Pfam" id="PF23539">
    <property type="entry name" value="DUF7134"/>
    <property type="match status" value="1"/>
</dbReference>
<evidence type="ECO:0000256" key="8">
    <source>
        <dbReference type="ARBA" id="ARBA00023012"/>
    </source>
</evidence>
<dbReference type="EC" id="2.7.13.3" evidence="2"/>
<evidence type="ECO:0000313" key="15">
    <source>
        <dbReference type="Proteomes" id="UP001595872"/>
    </source>
</evidence>
<evidence type="ECO:0000256" key="2">
    <source>
        <dbReference type="ARBA" id="ARBA00012438"/>
    </source>
</evidence>
<feature type="domain" description="Histidine kinase/HSP90-like ATPase" evidence="11">
    <location>
        <begin position="346"/>
        <end position="437"/>
    </location>
</feature>
<dbReference type="RefSeq" id="WP_378262827.1">
    <property type="nucleotide sequence ID" value="NZ_JBHSIT010000013.1"/>
</dbReference>
<evidence type="ECO:0000256" key="9">
    <source>
        <dbReference type="SAM" id="MobiDB-lite"/>
    </source>
</evidence>
<evidence type="ECO:0000256" key="4">
    <source>
        <dbReference type="ARBA" id="ARBA00022679"/>
    </source>
</evidence>
<dbReference type="EMBL" id="JBHSIT010000013">
    <property type="protein sequence ID" value="MFC4912675.1"/>
    <property type="molecule type" value="Genomic_DNA"/>
</dbReference>
<proteinExistence type="predicted"/>
<dbReference type="Gene3D" id="3.30.565.10">
    <property type="entry name" value="Histidine kinase-like ATPase, C-terminal domain"/>
    <property type="match status" value="1"/>
</dbReference>
<feature type="region of interest" description="Disordered" evidence="9">
    <location>
        <begin position="383"/>
        <end position="404"/>
    </location>
</feature>
<keyword evidence="15" id="KW-1185">Reference proteome</keyword>
<feature type="compositionally biased region" description="Gly residues" evidence="9">
    <location>
        <begin position="506"/>
        <end position="527"/>
    </location>
</feature>
<evidence type="ECO:0000313" key="14">
    <source>
        <dbReference type="EMBL" id="MFC4912675.1"/>
    </source>
</evidence>